<dbReference type="InterPro" id="IPR000847">
    <property type="entry name" value="LysR_HTH_N"/>
</dbReference>
<organism evidence="6 7">
    <name type="scientific">Shewanella psychrophila</name>
    <dbReference type="NCBI Taxonomy" id="225848"/>
    <lineage>
        <taxon>Bacteria</taxon>
        <taxon>Pseudomonadati</taxon>
        <taxon>Pseudomonadota</taxon>
        <taxon>Gammaproteobacteria</taxon>
        <taxon>Alteromonadales</taxon>
        <taxon>Shewanellaceae</taxon>
        <taxon>Shewanella</taxon>
    </lineage>
</organism>
<dbReference type="Proteomes" id="UP000189545">
    <property type="component" value="Chromosome"/>
</dbReference>
<dbReference type="AlphaFoldDB" id="A0A1S6HR01"/>
<protein>
    <submittedName>
        <fullName evidence="6">Transcriptional regulator, LysR family</fullName>
    </submittedName>
</protein>
<dbReference type="EMBL" id="CP014782">
    <property type="protein sequence ID" value="AQS37977.1"/>
    <property type="molecule type" value="Genomic_DNA"/>
</dbReference>
<dbReference type="Gene3D" id="3.40.190.10">
    <property type="entry name" value="Periplasmic binding protein-like II"/>
    <property type="match status" value="2"/>
</dbReference>
<keyword evidence="3" id="KW-0238">DNA-binding</keyword>
<dbReference type="Gene3D" id="1.10.10.10">
    <property type="entry name" value="Winged helix-like DNA-binding domain superfamily/Winged helix DNA-binding domain"/>
    <property type="match status" value="1"/>
</dbReference>
<dbReference type="STRING" id="225848.Sps_02825"/>
<dbReference type="PANTHER" id="PTHR30126">
    <property type="entry name" value="HTH-TYPE TRANSCRIPTIONAL REGULATOR"/>
    <property type="match status" value="1"/>
</dbReference>
<dbReference type="GO" id="GO:0000976">
    <property type="term" value="F:transcription cis-regulatory region binding"/>
    <property type="evidence" value="ECO:0007669"/>
    <property type="project" value="TreeGrafter"/>
</dbReference>
<dbReference type="SUPFAM" id="SSF53850">
    <property type="entry name" value="Periplasmic binding protein-like II"/>
    <property type="match status" value="1"/>
</dbReference>
<dbReference type="KEGG" id="spsw:Sps_02825"/>
<gene>
    <name evidence="6" type="ORF">Sps_02825</name>
</gene>
<dbReference type="GO" id="GO:0003700">
    <property type="term" value="F:DNA-binding transcription factor activity"/>
    <property type="evidence" value="ECO:0007669"/>
    <property type="project" value="InterPro"/>
</dbReference>
<proteinExistence type="inferred from homology"/>
<evidence type="ECO:0000256" key="4">
    <source>
        <dbReference type="ARBA" id="ARBA00023163"/>
    </source>
</evidence>
<reference evidence="6 7" key="1">
    <citation type="submission" date="2016-03" db="EMBL/GenBank/DDBJ databases">
        <title>Complete genome sequence of Shewanella psychrophila WP2, a deep sea bacterium isolated from west Pacific sediment.</title>
        <authorList>
            <person name="Xu G."/>
            <person name="Jian H."/>
        </authorList>
    </citation>
    <scope>NUCLEOTIDE SEQUENCE [LARGE SCALE GENOMIC DNA]</scope>
    <source>
        <strain evidence="6 7">WP2</strain>
    </source>
</reference>
<keyword evidence="2" id="KW-0805">Transcription regulation</keyword>
<dbReference type="SUPFAM" id="SSF46785">
    <property type="entry name" value="Winged helix' DNA-binding domain"/>
    <property type="match status" value="1"/>
</dbReference>
<dbReference type="PANTHER" id="PTHR30126:SF98">
    <property type="entry name" value="HTH-TYPE TRANSCRIPTIONAL ACTIVATOR BAUR"/>
    <property type="match status" value="1"/>
</dbReference>
<sequence length="318" mass="36035">MKNIKNKMSNKRSIIPKAVTEYDLRLLRIFRTVVENGGFSASEAELGVTRSTISVHMSNLESRMKLKLCSRGRGGFALTEDGQTVYHACIELFDSLNDFSRLVNSLGEELSGELIMLCADQLDTRMQLKLAEVVKKIHTAQPQLHLVLDNEALKHIEKCLLKEKAHIGLLPSYQQVEGLDYQTIYNEPIYLCCSHSHPFFLLEDNEISADMLAQTPAIHPGIDIDADGREQLKQLNLSAKAYQFDTRKTLILSGCYIGYLPLSYIQQELESKQLKIIHSDSASYQFNLSLVSKHNPRETSKIELLKTIFNEVFNKEQG</sequence>
<dbReference type="Pfam" id="PF00126">
    <property type="entry name" value="HTH_1"/>
    <property type="match status" value="1"/>
</dbReference>
<evidence type="ECO:0000256" key="2">
    <source>
        <dbReference type="ARBA" id="ARBA00023015"/>
    </source>
</evidence>
<keyword evidence="4" id="KW-0804">Transcription</keyword>
<feature type="domain" description="HTH lysR-type" evidence="5">
    <location>
        <begin position="22"/>
        <end position="79"/>
    </location>
</feature>
<name>A0A1S6HR01_9GAMM</name>
<dbReference type="InterPro" id="IPR036388">
    <property type="entry name" value="WH-like_DNA-bd_sf"/>
</dbReference>
<evidence type="ECO:0000256" key="3">
    <source>
        <dbReference type="ARBA" id="ARBA00023125"/>
    </source>
</evidence>
<dbReference type="CDD" id="cd05466">
    <property type="entry name" value="PBP2_LTTR_substrate"/>
    <property type="match status" value="1"/>
</dbReference>
<accession>A0A1S6HR01</accession>
<dbReference type="InterPro" id="IPR005119">
    <property type="entry name" value="LysR_subst-bd"/>
</dbReference>
<dbReference type="PROSITE" id="PS50931">
    <property type="entry name" value="HTH_LYSR"/>
    <property type="match status" value="1"/>
</dbReference>
<evidence type="ECO:0000313" key="7">
    <source>
        <dbReference type="Proteomes" id="UP000189545"/>
    </source>
</evidence>
<comment type="similarity">
    <text evidence="1">Belongs to the LysR transcriptional regulatory family.</text>
</comment>
<evidence type="ECO:0000259" key="5">
    <source>
        <dbReference type="PROSITE" id="PS50931"/>
    </source>
</evidence>
<dbReference type="InterPro" id="IPR036390">
    <property type="entry name" value="WH_DNA-bd_sf"/>
</dbReference>
<evidence type="ECO:0000256" key="1">
    <source>
        <dbReference type="ARBA" id="ARBA00009437"/>
    </source>
</evidence>
<evidence type="ECO:0000313" key="6">
    <source>
        <dbReference type="EMBL" id="AQS37977.1"/>
    </source>
</evidence>
<keyword evidence="7" id="KW-1185">Reference proteome</keyword>
<dbReference type="Pfam" id="PF03466">
    <property type="entry name" value="LysR_substrate"/>
    <property type="match status" value="1"/>
</dbReference>